<proteinExistence type="predicted"/>
<protein>
    <submittedName>
        <fullName evidence="2">Uncharacterized protein</fullName>
    </submittedName>
</protein>
<evidence type="ECO:0000313" key="2">
    <source>
        <dbReference type="EMBL" id="CAB4050932.1"/>
    </source>
</evidence>
<dbReference type="AlphaFoldDB" id="A0A6J5KC80"/>
<gene>
    <name evidence="2" type="ORF">LMG9964_04599</name>
</gene>
<feature type="region of interest" description="Disordered" evidence="1">
    <location>
        <begin position="49"/>
        <end position="79"/>
    </location>
</feature>
<evidence type="ECO:0000313" key="3">
    <source>
        <dbReference type="Proteomes" id="UP000494102"/>
    </source>
</evidence>
<name>A0A6J5KC80_9BURK</name>
<dbReference type="EMBL" id="CADILN010000007">
    <property type="protein sequence ID" value="CAB4050932.1"/>
    <property type="molecule type" value="Genomic_DNA"/>
</dbReference>
<evidence type="ECO:0000256" key="1">
    <source>
        <dbReference type="SAM" id="MobiDB-lite"/>
    </source>
</evidence>
<sequence length="79" mass="9166">MEETGTNIHTRLVRRNNFLGENPTSWKFVAGWGKTTRWRARRATSWTPQGYPLPTRKRNDTARSGAYRVGMRPTLVSME</sequence>
<reference evidence="2 3" key="1">
    <citation type="submission" date="2020-04" db="EMBL/GenBank/DDBJ databases">
        <authorList>
            <person name="De Canck E."/>
        </authorList>
    </citation>
    <scope>NUCLEOTIDE SEQUENCE [LARGE SCALE GENOMIC DNA]</scope>
    <source>
        <strain evidence="2 3">LMG 9964</strain>
    </source>
</reference>
<dbReference type="Proteomes" id="UP000494102">
    <property type="component" value="Unassembled WGS sequence"/>
</dbReference>
<organism evidence="2 3">
    <name type="scientific">Paraburkholderia phenoliruptrix</name>
    <dbReference type="NCBI Taxonomy" id="252970"/>
    <lineage>
        <taxon>Bacteria</taxon>
        <taxon>Pseudomonadati</taxon>
        <taxon>Pseudomonadota</taxon>
        <taxon>Betaproteobacteria</taxon>
        <taxon>Burkholderiales</taxon>
        <taxon>Burkholderiaceae</taxon>
        <taxon>Paraburkholderia</taxon>
    </lineage>
</organism>
<accession>A0A6J5KC80</accession>